<proteinExistence type="predicted"/>
<gene>
    <name evidence="2" type="ORF">GUITHDRAFT_120569</name>
</gene>
<evidence type="ECO:0000313" key="4">
    <source>
        <dbReference type="Proteomes" id="UP000011087"/>
    </source>
</evidence>
<organism evidence="2">
    <name type="scientific">Guillardia theta (strain CCMP2712)</name>
    <name type="common">Cryptophyte</name>
    <dbReference type="NCBI Taxonomy" id="905079"/>
    <lineage>
        <taxon>Eukaryota</taxon>
        <taxon>Cryptophyceae</taxon>
        <taxon>Pyrenomonadales</taxon>
        <taxon>Geminigeraceae</taxon>
        <taxon>Guillardia</taxon>
    </lineage>
</organism>
<name>L1IAJ8_GUITC</name>
<feature type="coiled-coil region" evidence="1">
    <location>
        <begin position="179"/>
        <end position="262"/>
    </location>
</feature>
<reference evidence="4" key="2">
    <citation type="submission" date="2012-11" db="EMBL/GenBank/DDBJ databases">
        <authorList>
            <person name="Kuo A."/>
            <person name="Curtis B.A."/>
            <person name="Tanifuji G."/>
            <person name="Burki F."/>
            <person name="Gruber A."/>
            <person name="Irimia M."/>
            <person name="Maruyama S."/>
            <person name="Arias M.C."/>
            <person name="Ball S.G."/>
            <person name="Gile G.H."/>
            <person name="Hirakawa Y."/>
            <person name="Hopkins J.F."/>
            <person name="Rensing S.A."/>
            <person name="Schmutz J."/>
            <person name="Symeonidi A."/>
            <person name="Elias M."/>
            <person name="Eveleigh R.J."/>
            <person name="Herman E.K."/>
            <person name="Klute M.J."/>
            <person name="Nakayama T."/>
            <person name="Obornik M."/>
            <person name="Reyes-Prieto A."/>
            <person name="Armbrust E.V."/>
            <person name="Aves S.J."/>
            <person name="Beiko R.G."/>
            <person name="Coutinho P."/>
            <person name="Dacks J.B."/>
            <person name="Durnford D.G."/>
            <person name="Fast N.M."/>
            <person name="Green B.R."/>
            <person name="Grisdale C."/>
            <person name="Hempe F."/>
            <person name="Henrissat B."/>
            <person name="Hoppner M.P."/>
            <person name="Ishida K.-I."/>
            <person name="Kim E."/>
            <person name="Koreny L."/>
            <person name="Kroth P.G."/>
            <person name="Liu Y."/>
            <person name="Malik S.-B."/>
            <person name="Maier U.G."/>
            <person name="McRose D."/>
            <person name="Mock T."/>
            <person name="Neilson J.A."/>
            <person name="Onodera N.T."/>
            <person name="Poole A.M."/>
            <person name="Pritham E.J."/>
            <person name="Richards T.A."/>
            <person name="Rocap G."/>
            <person name="Roy S.W."/>
            <person name="Sarai C."/>
            <person name="Schaack S."/>
            <person name="Shirato S."/>
            <person name="Slamovits C.H."/>
            <person name="Spencer D.F."/>
            <person name="Suzuki S."/>
            <person name="Worden A.Z."/>
            <person name="Zauner S."/>
            <person name="Barry K."/>
            <person name="Bell C."/>
            <person name="Bharti A.K."/>
            <person name="Crow J.A."/>
            <person name="Grimwood J."/>
            <person name="Kramer R."/>
            <person name="Lindquist E."/>
            <person name="Lucas S."/>
            <person name="Salamov A."/>
            <person name="McFadden G.I."/>
            <person name="Lane C.E."/>
            <person name="Keeling P.J."/>
            <person name="Gray M.W."/>
            <person name="Grigoriev I.V."/>
            <person name="Archibald J.M."/>
        </authorList>
    </citation>
    <scope>NUCLEOTIDE SEQUENCE</scope>
    <source>
        <strain evidence="4">CCMP2712</strain>
    </source>
</reference>
<dbReference type="HOGENOM" id="CLU_614608_0_0_1"/>
<protein>
    <submittedName>
        <fullName evidence="2 3">Uncharacterized protein</fullName>
    </submittedName>
</protein>
<dbReference type="AlphaFoldDB" id="L1IAJ8"/>
<dbReference type="KEGG" id="gtt:GUITHDRAFT_120569"/>
<evidence type="ECO:0000313" key="3">
    <source>
        <dbReference type="EnsemblProtists" id="EKX33253"/>
    </source>
</evidence>
<dbReference type="RefSeq" id="XP_005820233.1">
    <property type="nucleotide sequence ID" value="XM_005820176.1"/>
</dbReference>
<accession>L1IAJ8</accession>
<dbReference type="EMBL" id="JH993149">
    <property type="protein sequence ID" value="EKX33253.1"/>
    <property type="molecule type" value="Genomic_DNA"/>
</dbReference>
<reference evidence="3" key="3">
    <citation type="submission" date="2015-06" db="UniProtKB">
        <authorList>
            <consortium name="EnsemblProtists"/>
        </authorList>
    </citation>
    <scope>IDENTIFICATION</scope>
</reference>
<evidence type="ECO:0000313" key="2">
    <source>
        <dbReference type="EMBL" id="EKX33253.1"/>
    </source>
</evidence>
<dbReference type="Proteomes" id="UP000011087">
    <property type="component" value="Unassembled WGS sequence"/>
</dbReference>
<dbReference type="OrthoDB" id="10688747at2759"/>
<evidence type="ECO:0000256" key="1">
    <source>
        <dbReference type="SAM" id="Coils"/>
    </source>
</evidence>
<keyword evidence="4" id="KW-1185">Reference proteome</keyword>
<keyword evidence="1" id="KW-0175">Coiled coil</keyword>
<reference evidence="2 4" key="1">
    <citation type="journal article" date="2012" name="Nature">
        <title>Algal genomes reveal evolutionary mosaicism and the fate of nucleomorphs.</title>
        <authorList>
            <consortium name="DOE Joint Genome Institute"/>
            <person name="Curtis B.A."/>
            <person name="Tanifuji G."/>
            <person name="Burki F."/>
            <person name="Gruber A."/>
            <person name="Irimia M."/>
            <person name="Maruyama S."/>
            <person name="Arias M.C."/>
            <person name="Ball S.G."/>
            <person name="Gile G.H."/>
            <person name="Hirakawa Y."/>
            <person name="Hopkins J.F."/>
            <person name="Kuo A."/>
            <person name="Rensing S.A."/>
            <person name="Schmutz J."/>
            <person name="Symeonidi A."/>
            <person name="Elias M."/>
            <person name="Eveleigh R.J."/>
            <person name="Herman E.K."/>
            <person name="Klute M.J."/>
            <person name="Nakayama T."/>
            <person name="Obornik M."/>
            <person name="Reyes-Prieto A."/>
            <person name="Armbrust E.V."/>
            <person name="Aves S.J."/>
            <person name="Beiko R.G."/>
            <person name="Coutinho P."/>
            <person name="Dacks J.B."/>
            <person name="Durnford D.G."/>
            <person name="Fast N.M."/>
            <person name="Green B.R."/>
            <person name="Grisdale C.J."/>
            <person name="Hempel F."/>
            <person name="Henrissat B."/>
            <person name="Hoppner M.P."/>
            <person name="Ishida K."/>
            <person name="Kim E."/>
            <person name="Koreny L."/>
            <person name="Kroth P.G."/>
            <person name="Liu Y."/>
            <person name="Malik S.B."/>
            <person name="Maier U.G."/>
            <person name="McRose D."/>
            <person name="Mock T."/>
            <person name="Neilson J.A."/>
            <person name="Onodera N.T."/>
            <person name="Poole A.M."/>
            <person name="Pritham E.J."/>
            <person name="Richards T.A."/>
            <person name="Rocap G."/>
            <person name="Roy S.W."/>
            <person name="Sarai C."/>
            <person name="Schaack S."/>
            <person name="Shirato S."/>
            <person name="Slamovits C.H."/>
            <person name="Spencer D.F."/>
            <person name="Suzuki S."/>
            <person name="Worden A.Z."/>
            <person name="Zauner S."/>
            <person name="Barry K."/>
            <person name="Bell C."/>
            <person name="Bharti A.K."/>
            <person name="Crow J.A."/>
            <person name="Grimwood J."/>
            <person name="Kramer R."/>
            <person name="Lindquist E."/>
            <person name="Lucas S."/>
            <person name="Salamov A."/>
            <person name="McFadden G.I."/>
            <person name="Lane C.E."/>
            <person name="Keeling P.J."/>
            <person name="Gray M.W."/>
            <person name="Grigoriev I.V."/>
            <person name="Archibald J.M."/>
        </authorList>
    </citation>
    <scope>NUCLEOTIDE SEQUENCE</scope>
    <source>
        <strain evidence="2 4">CCMP2712</strain>
    </source>
</reference>
<sequence>MAEPVGQDALAAGLAAYGEQEERLRKLMPMGMREIVAAHASAMQAAYAAFDSHSQGAEQGGLQEQRAALEVALCRWKTPTDGVDLASVVEVSEGGVRLVKVNEVVDGRAAELVKENWRALVAVFEMAWEESYKPIQDKVQAGNKYASVDDFDSELEAAKKKAEERVQPFQDEFKLFRGLASHQERVQRLRSKVQEISFERRLAEQRQTIKQELMEVVSATKDAQRRELKLVLDRVRNMEERMSEVSAKMGQSDENLQALEKKIDKKFRDSSLATCITKEMKSALDVQIAEQASALEALRAKMLDATLNSKEEIDTVQAKITELHDAISRLTADKVHGRYASSSRLESDSRYLHILWADVFKVAENCKAMFGILEEQAERQGPLAELNQKISQVESEVGGIATRIEQGRDEIQALFGMIAELPQGQSKSKFLPESAKKFLKGKKSDQ</sequence>
<dbReference type="GeneID" id="17289993"/>
<dbReference type="EnsemblProtists" id="EKX33253">
    <property type="protein sequence ID" value="EKX33253"/>
    <property type="gene ID" value="GUITHDRAFT_120569"/>
</dbReference>
<dbReference type="PaxDb" id="55529-EKX33253"/>